<evidence type="ECO:0000313" key="17">
    <source>
        <dbReference type="EMBL" id="MBB6106189.1"/>
    </source>
</evidence>
<evidence type="ECO:0000256" key="10">
    <source>
        <dbReference type="ARBA" id="ARBA00023235"/>
    </source>
</evidence>
<organism evidence="17 18">
    <name type="scientific">Paraburkholderia bannensis</name>
    <dbReference type="NCBI Taxonomy" id="765414"/>
    <lineage>
        <taxon>Bacteria</taxon>
        <taxon>Pseudomonadati</taxon>
        <taxon>Pseudomonadota</taxon>
        <taxon>Betaproteobacteria</taxon>
        <taxon>Burkholderiales</taxon>
        <taxon>Burkholderiaceae</taxon>
        <taxon>Paraburkholderia</taxon>
    </lineage>
</organism>
<evidence type="ECO:0000256" key="12">
    <source>
        <dbReference type="PIRNR" id="PIRNR005096"/>
    </source>
</evidence>
<evidence type="ECO:0000256" key="15">
    <source>
        <dbReference type="PIRSR" id="PIRSR005096-3"/>
    </source>
</evidence>
<dbReference type="InterPro" id="IPR018052">
    <property type="entry name" value="Ald1_epimerase_CS"/>
</dbReference>
<evidence type="ECO:0000256" key="3">
    <source>
        <dbReference type="ARBA" id="ARBA00005028"/>
    </source>
</evidence>
<keyword evidence="11 12" id="KW-0119">Carbohydrate metabolism</keyword>
<dbReference type="EMBL" id="JACHBW010000023">
    <property type="protein sequence ID" value="MBB6106189.1"/>
    <property type="molecule type" value="Genomic_DNA"/>
</dbReference>
<evidence type="ECO:0000256" key="1">
    <source>
        <dbReference type="ARBA" id="ARBA00001614"/>
    </source>
</evidence>
<dbReference type="PROSITE" id="PS00545">
    <property type="entry name" value="ALDOSE_1_EPIMERASE"/>
    <property type="match status" value="1"/>
</dbReference>
<evidence type="ECO:0000256" key="9">
    <source>
        <dbReference type="ARBA" id="ARBA00022553"/>
    </source>
</evidence>
<dbReference type="NCBIfam" id="NF008277">
    <property type="entry name" value="PRK11055.1"/>
    <property type="match status" value="1"/>
</dbReference>
<evidence type="ECO:0000256" key="8">
    <source>
        <dbReference type="ARBA" id="ARBA00022490"/>
    </source>
</evidence>
<sequence length="392" mass="42087">MEHSCAAMRRAFAAALLSCASCGAAFAAGSAAASSSVALTQAPYGTTKSGQAVTQYTLSNAHGVTLKVINYGAIVTELDAPDRHGQPADIVLGFGSLADYETYNGDIHFGATIGRYANRIAKGRFRLDGREWTLPFNDGPNTLHGGPHSFDTKLWEVTQRGSNGQHASVTLRYVSPDGENGFPGTLTVDVTYTLGDDDTVRIDYRAQTDQNTVVNLTNHSYFNLAGEGSGSVEHQMIQIAAQRYTPTDSTSIPTGEISPVQGTPLDLRELTPIGSQLRSSFEQMRIARGYDQNWVLDNGNRAQPGFAARAYDPASGRVLDVYTTQPGLQFYTSNSLNGGAVGRSGVSYRQTDAFALEAQHFPDSPNHPAFPTTVLKAGETLHETTIWKLGAR</sequence>
<evidence type="ECO:0000256" key="16">
    <source>
        <dbReference type="SAM" id="SignalP"/>
    </source>
</evidence>
<dbReference type="GO" id="GO:0033499">
    <property type="term" value="P:galactose catabolic process via UDP-galactose, Leloir pathway"/>
    <property type="evidence" value="ECO:0007669"/>
    <property type="project" value="TreeGrafter"/>
</dbReference>
<dbReference type="PIRSF" id="PIRSF005096">
    <property type="entry name" value="GALM"/>
    <property type="match status" value="1"/>
</dbReference>
<evidence type="ECO:0000256" key="14">
    <source>
        <dbReference type="PIRSR" id="PIRSR005096-2"/>
    </source>
</evidence>
<dbReference type="InterPro" id="IPR047215">
    <property type="entry name" value="Galactose_mutarotase-like"/>
</dbReference>
<reference evidence="17 18" key="1">
    <citation type="submission" date="2020-08" db="EMBL/GenBank/DDBJ databases">
        <title>Above-ground endophytic microbial communities from plants in different locations in the United States.</title>
        <authorList>
            <person name="Frank C."/>
        </authorList>
    </citation>
    <scope>NUCLEOTIDE SEQUENCE [LARGE SCALE GENOMIC DNA]</scope>
    <source>
        <strain evidence="17 18">WP4_2_2</strain>
    </source>
</reference>
<feature type="binding site" evidence="15">
    <location>
        <begin position="219"/>
        <end position="221"/>
    </location>
    <ligand>
        <name>beta-D-galactose</name>
        <dbReference type="ChEBI" id="CHEBI:27667"/>
    </ligand>
</feature>
<keyword evidence="9" id="KW-0597">Phosphoprotein</keyword>
<gene>
    <name evidence="17" type="ORF">F4827_006060</name>
</gene>
<comment type="caution">
    <text evidence="17">The sequence shown here is derived from an EMBL/GenBank/DDBJ whole genome shotgun (WGS) entry which is preliminary data.</text>
</comment>
<dbReference type="CDD" id="cd09019">
    <property type="entry name" value="galactose_mutarotase_like"/>
    <property type="match status" value="1"/>
</dbReference>
<comment type="subcellular location">
    <subcellularLocation>
        <location evidence="2">Cytoplasm</location>
    </subcellularLocation>
</comment>
<feature type="chain" id="PRO_5030895454" description="Aldose 1-epimerase" evidence="16">
    <location>
        <begin position="28"/>
        <end position="392"/>
    </location>
</feature>
<feature type="binding site" evidence="15">
    <location>
        <begin position="118"/>
        <end position="119"/>
    </location>
    <ligand>
        <name>beta-D-galactose</name>
        <dbReference type="ChEBI" id="CHEBI:27667"/>
    </ligand>
</feature>
<protein>
    <recommendedName>
        <fullName evidence="7 12">Aldose 1-epimerase</fullName>
        <ecNumber evidence="6 12">5.1.3.3</ecNumber>
    </recommendedName>
</protein>
<evidence type="ECO:0000256" key="11">
    <source>
        <dbReference type="ARBA" id="ARBA00023277"/>
    </source>
</evidence>
<evidence type="ECO:0000256" key="2">
    <source>
        <dbReference type="ARBA" id="ARBA00004496"/>
    </source>
</evidence>
<accession>A0A7W9U375</accession>
<dbReference type="EC" id="5.1.3.3" evidence="6 12"/>
<comment type="pathway">
    <text evidence="3 12">Carbohydrate metabolism; hexose metabolism.</text>
</comment>
<evidence type="ECO:0000256" key="5">
    <source>
        <dbReference type="ARBA" id="ARBA00011245"/>
    </source>
</evidence>
<comment type="subunit">
    <text evidence="5">Monomer.</text>
</comment>
<dbReference type="GO" id="GO:0030246">
    <property type="term" value="F:carbohydrate binding"/>
    <property type="evidence" value="ECO:0007669"/>
    <property type="project" value="InterPro"/>
</dbReference>
<proteinExistence type="inferred from homology"/>
<evidence type="ECO:0000256" key="4">
    <source>
        <dbReference type="ARBA" id="ARBA00006206"/>
    </source>
</evidence>
<evidence type="ECO:0000256" key="7">
    <source>
        <dbReference type="ARBA" id="ARBA00014165"/>
    </source>
</evidence>
<dbReference type="GO" id="GO:0004034">
    <property type="term" value="F:aldose 1-epimerase activity"/>
    <property type="evidence" value="ECO:0007669"/>
    <property type="project" value="UniProtKB-EC"/>
</dbReference>
<dbReference type="PANTHER" id="PTHR10091:SF0">
    <property type="entry name" value="GALACTOSE MUTAROTASE"/>
    <property type="match status" value="1"/>
</dbReference>
<feature type="active site" description="Proton donor" evidence="13">
    <location>
        <position position="219"/>
    </location>
</feature>
<evidence type="ECO:0000256" key="13">
    <source>
        <dbReference type="PIRSR" id="PIRSR005096-1"/>
    </source>
</evidence>
<dbReference type="Proteomes" id="UP000571554">
    <property type="component" value="Unassembled WGS sequence"/>
</dbReference>
<dbReference type="Gene3D" id="2.70.98.10">
    <property type="match status" value="1"/>
</dbReference>
<comment type="similarity">
    <text evidence="4 12">Belongs to the aldose epimerase family.</text>
</comment>
<dbReference type="InterPro" id="IPR008183">
    <property type="entry name" value="Aldose_1/G6P_1-epimerase"/>
</dbReference>
<dbReference type="InterPro" id="IPR014718">
    <property type="entry name" value="GH-type_carb-bd"/>
</dbReference>
<dbReference type="GO" id="GO:0006006">
    <property type="term" value="P:glucose metabolic process"/>
    <property type="evidence" value="ECO:0007669"/>
    <property type="project" value="TreeGrafter"/>
</dbReference>
<evidence type="ECO:0000256" key="6">
    <source>
        <dbReference type="ARBA" id="ARBA00013185"/>
    </source>
</evidence>
<dbReference type="PANTHER" id="PTHR10091">
    <property type="entry name" value="ALDOSE-1-EPIMERASE"/>
    <property type="match status" value="1"/>
</dbReference>
<name>A0A7W9U375_9BURK</name>
<keyword evidence="18" id="KW-1185">Reference proteome</keyword>
<feature type="signal peptide" evidence="16">
    <location>
        <begin position="1"/>
        <end position="27"/>
    </location>
</feature>
<dbReference type="AlphaFoldDB" id="A0A7W9U375"/>
<dbReference type="SUPFAM" id="SSF74650">
    <property type="entry name" value="Galactose mutarotase-like"/>
    <property type="match status" value="1"/>
</dbReference>
<keyword evidence="10 12" id="KW-0413">Isomerase</keyword>
<dbReference type="InterPro" id="IPR011013">
    <property type="entry name" value="Gal_mutarotase_sf_dom"/>
</dbReference>
<dbReference type="InterPro" id="IPR015443">
    <property type="entry name" value="Aldose_1-epimerase"/>
</dbReference>
<evidence type="ECO:0000313" key="18">
    <source>
        <dbReference type="Proteomes" id="UP000571554"/>
    </source>
</evidence>
<keyword evidence="8" id="KW-0963">Cytoplasm</keyword>
<dbReference type="FunFam" id="2.70.98.10:FF:000003">
    <property type="entry name" value="Aldose 1-epimerase"/>
    <property type="match status" value="1"/>
</dbReference>
<dbReference type="UniPathway" id="UPA00242"/>
<feature type="binding site" evidence="14">
    <location>
        <position position="291"/>
    </location>
    <ligand>
        <name>beta-D-galactose</name>
        <dbReference type="ChEBI" id="CHEBI:27667"/>
    </ligand>
</feature>
<dbReference type="GO" id="GO:0005737">
    <property type="term" value="C:cytoplasm"/>
    <property type="evidence" value="ECO:0007669"/>
    <property type="project" value="UniProtKB-SubCell"/>
</dbReference>
<feature type="active site" description="Proton acceptor" evidence="13">
    <location>
        <position position="357"/>
    </location>
</feature>
<dbReference type="Pfam" id="PF01263">
    <property type="entry name" value="Aldose_epim"/>
    <property type="match status" value="1"/>
</dbReference>
<keyword evidence="16" id="KW-0732">Signal</keyword>
<comment type="catalytic activity">
    <reaction evidence="1 12">
        <text>alpha-D-glucose = beta-D-glucose</text>
        <dbReference type="Rhea" id="RHEA:10264"/>
        <dbReference type="ChEBI" id="CHEBI:15903"/>
        <dbReference type="ChEBI" id="CHEBI:17925"/>
        <dbReference type="EC" id="5.1.3.3"/>
    </reaction>
</comment>